<accession>A0A9P8C098</accession>
<evidence type="ECO:0000256" key="3">
    <source>
        <dbReference type="ARBA" id="ARBA00022723"/>
    </source>
</evidence>
<evidence type="ECO:0008006" key="15">
    <source>
        <dbReference type="Google" id="ProtNLM"/>
    </source>
</evidence>
<dbReference type="InterPro" id="IPR046439">
    <property type="entry name" value="ZF_RZ_dom"/>
</dbReference>
<feature type="zinc finger region" description="C3H1-type" evidence="9">
    <location>
        <begin position="6"/>
        <end position="28"/>
    </location>
</feature>
<keyword evidence="6" id="KW-0547">Nucleotide-binding</keyword>
<keyword evidence="6" id="KW-0347">Helicase</keyword>
<dbReference type="SUPFAM" id="SSF52540">
    <property type="entry name" value="P-loop containing nucleoside triphosphate hydrolases"/>
    <property type="match status" value="1"/>
</dbReference>
<dbReference type="InterPro" id="IPR000571">
    <property type="entry name" value="Znf_CCCH"/>
</dbReference>
<proteinExistence type="predicted"/>
<keyword evidence="6" id="KW-0378">Hydrolase</keyword>
<organism evidence="13 14">
    <name type="scientific">Amylocarpus encephaloides</name>
    <dbReference type="NCBI Taxonomy" id="45428"/>
    <lineage>
        <taxon>Eukaryota</taxon>
        <taxon>Fungi</taxon>
        <taxon>Dikarya</taxon>
        <taxon>Ascomycota</taxon>
        <taxon>Pezizomycotina</taxon>
        <taxon>Leotiomycetes</taxon>
        <taxon>Helotiales</taxon>
        <taxon>Helotiales incertae sedis</taxon>
        <taxon>Amylocarpus</taxon>
    </lineage>
</organism>
<keyword evidence="5 9" id="KW-0863">Zinc-finger</keyword>
<name>A0A9P8C098_9HELO</name>
<dbReference type="EMBL" id="MU251890">
    <property type="protein sequence ID" value="KAG9228630.1"/>
    <property type="molecule type" value="Genomic_DNA"/>
</dbReference>
<evidence type="ECO:0000256" key="4">
    <source>
        <dbReference type="ARBA" id="ARBA00022737"/>
    </source>
</evidence>
<gene>
    <name evidence="13" type="ORF">BJ875DRAFT_538114</name>
</gene>
<protein>
    <recommendedName>
        <fullName evidence="15">NFX1-type zinc finger-containing protein 1</fullName>
    </recommendedName>
</protein>
<feature type="domain" description="C3H1-type" evidence="11">
    <location>
        <begin position="6"/>
        <end position="28"/>
    </location>
</feature>
<evidence type="ECO:0000259" key="11">
    <source>
        <dbReference type="PROSITE" id="PS50103"/>
    </source>
</evidence>
<dbReference type="GO" id="GO:0031380">
    <property type="term" value="C:nuclear RNA-directed RNA polymerase complex"/>
    <property type="evidence" value="ECO:0007669"/>
    <property type="project" value="TreeGrafter"/>
</dbReference>
<dbReference type="InterPro" id="IPR041679">
    <property type="entry name" value="DNA2/NAM7-like_C"/>
</dbReference>
<evidence type="ECO:0000256" key="2">
    <source>
        <dbReference type="ARBA" id="ARBA00022490"/>
    </source>
</evidence>
<dbReference type="Gene3D" id="3.40.50.300">
    <property type="entry name" value="P-loop containing nucleotide triphosphate hydrolases"/>
    <property type="match status" value="2"/>
</dbReference>
<dbReference type="GO" id="GO:0031048">
    <property type="term" value="P:regulatory ncRNA-mediated heterochromatin formation"/>
    <property type="evidence" value="ECO:0007669"/>
    <property type="project" value="TreeGrafter"/>
</dbReference>
<dbReference type="Proteomes" id="UP000824998">
    <property type="component" value="Unassembled WGS sequence"/>
</dbReference>
<dbReference type="InterPro" id="IPR000967">
    <property type="entry name" value="Znf_NFX1"/>
</dbReference>
<keyword evidence="8" id="KW-0391">Immunity</keyword>
<dbReference type="Pfam" id="PF20173">
    <property type="entry name" value="ZnF_RZ-type"/>
    <property type="match status" value="1"/>
</dbReference>
<evidence type="ECO:0000256" key="8">
    <source>
        <dbReference type="ARBA" id="ARBA00022859"/>
    </source>
</evidence>
<evidence type="ECO:0000256" key="1">
    <source>
        <dbReference type="ARBA" id="ARBA00004496"/>
    </source>
</evidence>
<evidence type="ECO:0000313" key="13">
    <source>
        <dbReference type="EMBL" id="KAG9228630.1"/>
    </source>
</evidence>
<dbReference type="FunFam" id="3.40.50.300:FF:001660">
    <property type="entry name" value="NF-X1 finger and helicase protein, putative"/>
    <property type="match status" value="1"/>
</dbReference>
<evidence type="ECO:0000256" key="7">
    <source>
        <dbReference type="ARBA" id="ARBA00022833"/>
    </source>
</evidence>
<evidence type="ECO:0000256" key="10">
    <source>
        <dbReference type="SAM" id="MobiDB-lite"/>
    </source>
</evidence>
<feature type="compositionally biased region" description="Low complexity" evidence="10">
    <location>
        <begin position="27"/>
        <end position="39"/>
    </location>
</feature>
<dbReference type="Pfam" id="PF13087">
    <property type="entry name" value="AAA_12"/>
    <property type="match status" value="1"/>
</dbReference>
<dbReference type="GO" id="GO:0005737">
    <property type="term" value="C:cytoplasm"/>
    <property type="evidence" value="ECO:0007669"/>
    <property type="project" value="UniProtKB-SubCell"/>
</dbReference>
<keyword evidence="14" id="KW-1185">Reference proteome</keyword>
<dbReference type="PANTHER" id="PTHR10887:SF445">
    <property type="entry name" value="NFX1-TYPE ZINC FINGER-CONTAINING PROTEIN 1"/>
    <property type="match status" value="1"/>
</dbReference>
<evidence type="ECO:0000256" key="6">
    <source>
        <dbReference type="ARBA" id="ARBA00022806"/>
    </source>
</evidence>
<dbReference type="GO" id="GO:0004386">
    <property type="term" value="F:helicase activity"/>
    <property type="evidence" value="ECO:0007669"/>
    <property type="project" value="InterPro"/>
</dbReference>
<dbReference type="GO" id="GO:0008270">
    <property type="term" value="F:zinc ion binding"/>
    <property type="evidence" value="ECO:0007669"/>
    <property type="project" value="UniProtKB-KW"/>
</dbReference>
<dbReference type="CDD" id="cd17936">
    <property type="entry name" value="EEXXEc_NFX1"/>
    <property type="match status" value="1"/>
</dbReference>
<dbReference type="InterPro" id="IPR027417">
    <property type="entry name" value="P-loop_NTPase"/>
</dbReference>
<dbReference type="InterPro" id="IPR047187">
    <property type="entry name" value="SF1_C_Upf1"/>
</dbReference>
<feature type="domain" description="RZ-type" evidence="12">
    <location>
        <begin position="1811"/>
        <end position="1883"/>
    </location>
</feature>
<dbReference type="PROSITE" id="PS51981">
    <property type="entry name" value="ZF_RZ"/>
    <property type="match status" value="1"/>
</dbReference>
<dbReference type="GO" id="GO:0002376">
    <property type="term" value="P:immune system process"/>
    <property type="evidence" value="ECO:0007669"/>
    <property type="project" value="UniProtKB-KW"/>
</dbReference>
<keyword evidence="7 9" id="KW-0862">Zinc</keyword>
<feature type="region of interest" description="Disordered" evidence="10">
    <location>
        <begin position="23"/>
        <end position="45"/>
    </location>
</feature>
<evidence type="ECO:0000313" key="14">
    <source>
        <dbReference type="Proteomes" id="UP000824998"/>
    </source>
</evidence>
<dbReference type="SMART" id="SM00356">
    <property type="entry name" value="ZnF_C3H1"/>
    <property type="match status" value="1"/>
</dbReference>
<reference evidence="13" key="1">
    <citation type="journal article" date="2021" name="IMA Fungus">
        <title>Genomic characterization of three marine fungi, including Emericellopsis atlantica sp. nov. with signatures of a generalist lifestyle and marine biomass degradation.</title>
        <authorList>
            <person name="Hagestad O.C."/>
            <person name="Hou L."/>
            <person name="Andersen J.H."/>
            <person name="Hansen E.H."/>
            <person name="Altermark B."/>
            <person name="Li C."/>
            <person name="Kuhnert E."/>
            <person name="Cox R.J."/>
            <person name="Crous P.W."/>
            <person name="Spatafora J.W."/>
            <person name="Lail K."/>
            <person name="Amirebrahimi M."/>
            <person name="Lipzen A."/>
            <person name="Pangilinan J."/>
            <person name="Andreopoulos W."/>
            <person name="Hayes R.D."/>
            <person name="Ng V."/>
            <person name="Grigoriev I.V."/>
            <person name="Jackson S.A."/>
            <person name="Sutton T.D.S."/>
            <person name="Dobson A.D.W."/>
            <person name="Rama T."/>
        </authorList>
    </citation>
    <scope>NUCLEOTIDE SEQUENCE</scope>
    <source>
        <strain evidence="13">TRa018bII</strain>
    </source>
</reference>
<dbReference type="Pfam" id="PF13086">
    <property type="entry name" value="AAA_11"/>
    <property type="match status" value="1"/>
</dbReference>
<evidence type="ECO:0000256" key="9">
    <source>
        <dbReference type="PROSITE-ProRule" id="PRU00723"/>
    </source>
</evidence>
<sequence length="1889" mass="211105">MGLLRPCFDFKRGRCRRGTHCRFSHDTSTSTTSSSNTTNQQLREETETEAVCRKWTYMIPRPNRVSSRFEAAVDTKMFFQIGWNLIESEDAGTRQHVITKLGAETGLAIIKTLTDIMDASQKDETTVSIFRDRTLPFYRIISHPEVLSSLILETPIDTIYTFLFGPSGRRGLRVFRSIATALSGMILGHPSSDEEVSIIAISSSLAVLDRLIEINQSAQVIEGFTAIVETISACIPENFMVPNAQQSLARIRRRLNIGSSLPLAPTQSKPQNLLSAAFELSQDLPGNLSNNGARHDNDHASIADIQILPTAQEIASPRQEYLPLIDSTQHHLSGLAGLLDRQFRLLREDTVGQLRDAVREEVTRLEHPNRNVLTTHQGQQGVRKLIYHNVRFSRMCVDRRKGLQVVAEFDQPPQINNKSMKQREDWWKGSKLLQVDSLVCFVSSNGKIIFLSVCDPMPFRGRKDSDLDNKRRSDDIPSLFRQAKRASVLLGLAEYKTEDAIWISTHSAPSKIRQSLVEFPGVLLPSFQPTLQAMQKMSRKQQVPFAEIVAPDSQTSAAFIKPPAYATKRGFSFNLDVLAGVPLTLKPGQAFDFTKLDGGSTLDEAQQFAVIQALSTGLALIQGPPGTGKSYTAVEIIKALLNNRKAADLGPIICVCYTNHALDQLLEHLVKDGVMQVIRLGSRSKSDLLQNLTLRHVAEGAVPTKTEKHDKWEHNRDIGETLREIEDILSGLNNPNSWTNIQAHLMRTNNQHFKELFGKGVDEEGFQEVKGKKFRVVESWLRGAPKKLASNRPVAQLSAISLRGMSTSERGVLHKHWIEQRSAQLNNDLIHALDSYHGSKSALDKCHRELDLRCLREAHIIGVTTSGLARNIELLQRVRAKVMLCEEAGEVLEAHTLTAFLPGVEHAILIGDHEQLRPQINNYELQHDNPQGKRYSLDISLFERLVRPQMGNLQVPLSTLKTQRRMHPSISELVRVPLYPDLQDHPSVLEYPEVDGMRDRLYWLDHQEKEDPRPAQAVSLSKTNTFEVDMIAVLVSHLVRQGTYGSEDIAVITPYLGQLQKIKKRLANSFEIVVGDRDQEELEAQGLQDDPETSTDGQVQVQKTTLLNALRIATVDNFQGEEAKVIVVSLVRSNDKRKCGFLKTSNRINVLLSRARHGMYIIGNSDTSRPVPMWAEVLSILERSNNIGPSLALCCPRHKETPIEVSVPDDFARLAPEGGCAKRCSSRLHCGHSCPNMCHSTSLHNAVRCLERCPRTKKGCEHECPRPCGDLCESKCQVVLFDIPLPCGHIARQLRCHEAQILEEVRCQVQMEQVMEHCKHKIRVRCHELPLDVDYPCSATCGAALTCGHNCTHTCKDCNIRIDGMIVEKVHGVCNTPCGRPYTTCSHSCKAPCHGDMPCPLCTEPCEVSCNHSKCSKLCHEPCVPCAEDCSWSCPHRGRCPLPCAVPCDLLPCSERCAKMLACGHQCPSICGEVCPDVAYCQICAHPTTKGMVVDFILSSTFEEVDLDENPCIMPSCGHILTLESMDGHMSMSDFYTTNGEGLIVDLKNSAEPFSASGMKSCPTCRGPLRNLNRYSRIVRRALIDEATKKFIVWANTEFIPLVTKMQVIEAELRSSQKASDKLKGDRDSQISQIGTITRKENRYKTIIGLRREIKKFLQQVNEKEQPFGRIYDLVQDAQRHLDILQVRNRLLTTVLLIRCDYTILLTFLNDRKGETSASSPNVQVDLSINRRENQPGNTVEGHLYWARFLALERSLAEPGSELTQLLDKAGGHLQLAQKICDEYPGQTAGMRNELADVEKMLRDSTFYMPVSNEEKAAVYAAMAHDFRGTGHWYYCENGHPFTIGECGMPMETSQCPQCGSPVGGHGHRAVGGVRPATDLERQFGGLRI</sequence>
<dbReference type="CDD" id="cd06008">
    <property type="entry name" value="NF-X1-zinc-finger"/>
    <property type="match status" value="1"/>
</dbReference>
<dbReference type="PANTHER" id="PTHR10887">
    <property type="entry name" value="DNA2/NAM7 HELICASE FAMILY"/>
    <property type="match status" value="1"/>
</dbReference>
<evidence type="ECO:0000256" key="5">
    <source>
        <dbReference type="ARBA" id="ARBA00022771"/>
    </source>
</evidence>
<keyword evidence="6" id="KW-0067">ATP-binding</keyword>
<comment type="subcellular location">
    <subcellularLocation>
        <location evidence="1">Cytoplasm</location>
    </subcellularLocation>
</comment>
<dbReference type="PROSITE" id="PS50103">
    <property type="entry name" value="ZF_C3H1"/>
    <property type="match status" value="1"/>
</dbReference>
<comment type="caution">
    <text evidence="13">The sequence shown here is derived from an EMBL/GenBank/DDBJ whole genome shotgun (WGS) entry which is preliminary data.</text>
</comment>
<dbReference type="CDD" id="cd18808">
    <property type="entry name" value="SF1_C_Upf1"/>
    <property type="match status" value="1"/>
</dbReference>
<dbReference type="InterPro" id="IPR041677">
    <property type="entry name" value="DNA2/NAM7_AAA_11"/>
</dbReference>
<dbReference type="InterPro" id="IPR045055">
    <property type="entry name" value="DNA2/NAM7-like"/>
</dbReference>
<evidence type="ECO:0000259" key="12">
    <source>
        <dbReference type="PROSITE" id="PS51981"/>
    </source>
</evidence>
<keyword evidence="2" id="KW-0963">Cytoplasm</keyword>
<dbReference type="SMART" id="SM00438">
    <property type="entry name" value="ZnF_NFX"/>
    <property type="match status" value="4"/>
</dbReference>
<keyword evidence="3 9" id="KW-0479">Metal-binding</keyword>
<dbReference type="OrthoDB" id="2423195at2759"/>
<keyword evidence="4" id="KW-0677">Repeat</keyword>